<dbReference type="Pfam" id="PF15340">
    <property type="entry name" value="COPR5"/>
    <property type="match status" value="1"/>
</dbReference>
<dbReference type="GO" id="GO:0005634">
    <property type="term" value="C:nucleus"/>
    <property type="evidence" value="ECO:0007669"/>
    <property type="project" value="InterPro"/>
</dbReference>
<dbReference type="KEGG" id="asn:102383334"/>
<dbReference type="GO" id="GO:0042393">
    <property type="term" value="F:histone binding"/>
    <property type="evidence" value="ECO:0007669"/>
    <property type="project" value="InterPro"/>
</dbReference>
<gene>
    <name evidence="3" type="primary">COPRS</name>
</gene>
<feature type="compositionally biased region" description="Polar residues" evidence="1">
    <location>
        <begin position="219"/>
        <end position="250"/>
    </location>
</feature>
<dbReference type="AlphaFoldDB" id="A0A3Q0G0V1"/>
<dbReference type="InterPro" id="IPR029289">
    <property type="entry name" value="COPR5"/>
</dbReference>
<feature type="region of interest" description="Disordered" evidence="1">
    <location>
        <begin position="335"/>
        <end position="359"/>
    </location>
</feature>
<dbReference type="STRING" id="38654.A0A3Q0G0V1"/>
<dbReference type="Proteomes" id="UP000189705">
    <property type="component" value="Unplaced"/>
</dbReference>
<dbReference type="InParanoid" id="A0A3Q0G0V1"/>
<keyword evidence="2" id="KW-1185">Reference proteome</keyword>
<sequence length="359" mass="39495">MDTDDRLLIPALYPVNIPPLAQQSPLASSIWQKRSALLPLAAPGCPRRESRTCGRLLPAPRARPHGPAGERRGLPPPAPETQLRKLAGSFIHSFIECVCLCVLPLLGHLGQRERPCCSLPRLLSPDSRNSQAPSSSKKTDPGAVRYFAAAAGQNCQGMNQNESENLDLRRWFRSLCFQETSEVTADGSDFSCQEAALLKGRKTTNWWPPKDVLDIPDGESQQSGFPGISSCQNDTAGLTTDTSGSSAESTGDSDDQIDLQEWELDTEVSSVPVAAWYPELKTDPKYEEEDWDKELEDSKCNPYDAEDLHWGSLQENNLVAPGAWQEESLFNPVGHHPVPLTLKPPNRIPEIGQFDDADE</sequence>
<dbReference type="GeneID" id="102383334"/>
<dbReference type="PANTHER" id="PTHR36461:SF1">
    <property type="entry name" value="COORDINATOR OF PRMT5 AND DIFFERENTIATION STIMULATOR"/>
    <property type="match status" value="1"/>
</dbReference>
<evidence type="ECO:0000256" key="1">
    <source>
        <dbReference type="SAM" id="MobiDB-lite"/>
    </source>
</evidence>
<accession>A0A3Q0G0V1</accession>
<name>A0A3Q0G0V1_ALLSI</name>
<dbReference type="PANTHER" id="PTHR36461">
    <property type="entry name" value="COORDINATOR OF PRMT5 AND DIFFERENTIATION STIMULATOR"/>
    <property type="match status" value="1"/>
</dbReference>
<dbReference type="CTD" id="55352"/>
<reference evidence="3" key="1">
    <citation type="submission" date="2025-08" db="UniProtKB">
        <authorList>
            <consortium name="RefSeq"/>
        </authorList>
    </citation>
    <scope>IDENTIFICATION</scope>
</reference>
<feature type="region of interest" description="Disordered" evidence="1">
    <location>
        <begin position="214"/>
        <end position="254"/>
    </location>
</feature>
<dbReference type="RefSeq" id="XP_025052025.1">
    <property type="nucleotide sequence ID" value="XM_025196240.1"/>
</dbReference>
<evidence type="ECO:0000313" key="2">
    <source>
        <dbReference type="Proteomes" id="UP000189705"/>
    </source>
</evidence>
<evidence type="ECO:0000313" key="3">
    <source>
        <dbReference type="RefSeq" id="XP_025052025.1"/>
    </source>
</evidence>
<feature type="region of interest" description="Disordered" evidence="1">
    <location>
        <begin position="49"/>
        <end position="80"/>
    </location>
</feature>
<organism evidence="2 3">
    <name type="scientific">Alligator sinensis</name>
    <name type="common">Chinese alligator</name>
    <dbReference type="NCBI Taxonomy" id="38654"/>
    <lineage>
        <taxon>Eukaryota</taxon>
        <taxon>Metazoa</taxon>
        <taxon>Chordata</taxon>
        <taxon>Craniata</taxon>
        <taxon>Vertebrata</taxon>
        <taxon>Euteleostomi</taxon>
        <taxon>Archelosauria</taxon>
        <taxon>Archosauria</taxon>
        <taxon>Crocodylia</taxon>
        <taxon>Alligatoridae</taxon>
        <taxon>Alligatorinae</taxon>
        <taxon>Alligator</taxon>
    </lineage>
</organism>
<proteinExistence type="predicted"/>
<protein>
    <submittedName>
        <fullName evidence="3">Coordinator of PRMT5 and differentiation stimulator</fullName>
    </submittedName>
</protein>